<dbReference type="GO" id="GO:0000731">
    <property type="term" value="P:DNA synthesis involved in DNA repair"/>
    <property type="evidence" value="ECO:0007669"/>
    <property type="project" value="InterPro"/>
</dbReference>
<feature type="region of interest" description="Disordered" evidence="1">
    <location>
        <begin position="1"/>
        <end position="23"/>
    </location>
</feature>
<evidence type="ECO:0000313" key="3">
    <source>
        <dbReference type="Proteomes" id="UP000236290"/>
    </source>
</evidence>
<dbReference type="GO" id="GO:0003887">
    <property type="term" value="F:DNA-directed DNA polymerase activity"/>
    <property type="evidence" value="ECO:0007669"/>
    <property type="project" value="TreeGrafter"/>
</dbReference>
<dbReference type="OrthoDB" id="337486at2759"/>
<gene>
    <name evidence="2" type="ORF">THARTR1_05434</name>
</gene>
<evidence type="ECO:0008006" key="4">
    <source>
        <dbReference type="Google" id="ProtNLM"/>
    </source>
</evidence>
<dbReference type="Pfam" id="PF04081">
    <property type="entry name" value="DNA_pol_delta_4"/>
    <property type="match status" value="1"/>
</dbReference>
<evidence type="ECO:0000313" key="2">
    <source>
        <dbReference type="EMBL" id="PNP54227.1"/>
    </source>
</evidence>
<organism evidence="2 3">
    <name type="scientific">Trichoderma harzianum</name>
    <name type="common">Hypocrea lixii</name>
    <dbReference type="NCBI Taxonomy" id="5544"/>
    <lineage>
        <taxon>Eukaryota</taxon>
        <taxon>Fungi</taxon>
        <taxon>Dikarya</taxon>
        <taxon>Ascomycota</taxon>
        <taxon>Pezizomycotina</taxon>
        <taxon>Sordariomycetes</taxon>
        <taxon>Hypocreomycetidae</taxon>
        <taxon>Hypocreales</taxon>
        <taxon>Hypocreaceae</taxon>
        <taxon>Trichoderma</taxon>
    </lineage>
</organism>
<dbReference type="GO" id="GO:0006261">
    <property type="term" value="P:DNA-templated DNA replication"/>
    <property type="evidence" value="ECO:0007669"/>
    <property type="project" value="TreeGrafter"/>
</dbReference>
<proteinExistence type="predicted"/>
<protein>
    <recommendedName>
        <fullName evidence="4">DNA polymerase delta subunit 4</fullName>
    </recommendedName>
</protein>
<dbReference type="AlphaFoldDB" id="A0A2K0U8W7"/>
<sequence length="211" mass="23411">MPTTRRAAAAARGRPGPAKGQSTISFTGRVTKAVPKDLKKAVSDSPAIAHTTIPERPASKGAVTKEEEEEKVVDVVADEPEVHEESEAEAEVEPVTVKAPEKTEAELKAEKITDAQIKSYWKAIEKVRKAPRVHQEDLDLGEKVLRYFDVSSQYGPCIGITRVKRWQRAERLGMKPPIEVLAVLMKEENKENDEVETAHMDRIMNATALFT</sequence>
<dbReference type="EMBL" id="MTYI01000063">
    <property type="protein sequence ID" value="PNP54227.1"/>
    <property type="molecule type" value="Genomic_DNA"/>
</dbReference>
<feature type="compositionally biased region" description="Low complexity" evidence="1">
    <location>
        <begin position="1"/>
        <end position="18"/>
    </location>
</feature>
<comment type="caution">
    <text evidence="2">The sequence shown here is derived from an EMBL/GenBank/DDBJ whole genome shotgun (WGS) entry which is preliminary data.</text>
</comment>
<name>A0A2K0U8W7_TRIHA</name>
<dbReference type="GO" id="GO:0043625">
    <property type="term" value="C:delta DNA polymerase complex"/>
    <property type="evidence" value="ECO:0007669"/>
    <property type="project" value="TreeGrafter"/>
</dbReference>
<reference evidence="2 3" key="1">
    <citation type="submission" date="2017-02" db="EMBL/GenBank/DDBJ databases">
        <title>Genomes of Trichoderma spp. with biocontrol activity.</title>
        <authorList>
            <person name="Gardiner D."/>
            <person name="Kazan K."/>
            <person name="Vos C."/>
            <person name="Harvey P."/>
        </authorList>
    </citation>
    <scope>NUCLEOTIDE SEQUENCE [LARGE SCALE GENOMIC DNA]</scope>
    <source>
        <strain evidence="2 3">Tr1</strain>
    </source>
</reference>
<dbReference type="Proteomes" id="UP000236290">
    <property type="component" value="Unassembled WGS sequence"/>
</dbReference>
<feature type="region of interest" description="Disordered" evidence="1">
    <location>
        <begin position="41"/>
        <end position="72"/>
    </location>
</feature>
<dbReference type="PANTHER" id="PTHR14303:SF0">
    <property type="entry name" value="DNA POLYMERASE DELTA SUBUNIT 4"/>
    <property type="match status" value="1"/>
</dbReference>
<dbReference type="InterPro" id="IPR007218">
    <property type="entry name" value="DNA_pol_delta_4"/>
</dbReference>
<accession>A0A2K0U8W7</accession>
<dbReference type="PANTHER" id="PTHR14303">
    <property type="entry name" value="DNA POLYMERASE DELTA SUBUNIT 4"/>
    <property type="match status" value="1"/>
</dbReference>
<evidence type="ECO:0000256" key="1">
    <source>
        <dbReference type="SAM" id="MobiDB-lite"/>
    </source>
</evidence>